<gene>
    <name evidence="5" type="ORF">QBC33DRAFT_545811</name>
</gene>
<comment type="subcellular location">
    <subcellularLocation>
        <location evidence="1">Nucleus</location>
    </subcellularLocation>
</comment>
<sequence length="503" mass="54742">MSAFGAKRKPRIIQTLDDDEVDKGLSLGIEEEQKQEQPQGPIKFGRRPIKSSSLRKSINFNDDDADADGEGGAPASDAAAAGREDTGVPIVIRPSIARSGSMRQKKKSSSSRLSFGPGESTDDDVGAAPTPKKTTLGKKALENNAIKKSSSLQNLPTRFLGGEEDRPRYSKEYLDELQSSTPNTPDNLASLRIADDEEDVEMSLDPSELDGATVVQSSSTDAVAVAPSRQPAATVLTEGQIREKKERRARLAREADFISLDDGDDDGDNEDGSDAETGATTVSVQFSKKKAESRLMAEDEDLGEGYDEFVEDGGLSVGRQAEREARRRQRREMAELIHAAEEGSDAESDGSEAERRAAYEAAQRRAGMDGLRRADDDDDGGDGVNVIPRMRPLPDLEDCLLRMRGLVQGLEDEVTRKRARIAEMRKEKEEILRREREVQEVLDRAGAKYQSLAGAPASDVARMATQSPLRPIPPGLAGDLPVERGLESFGTTPTRRLDDEEMG</sequence>
<feature type="coiled-coil region" evidence="3">
    <location>
        <begin position="407"/>
        <end position="444"/>
    </location>
</feature>
<feature type="compositionally biased region" description="Acidic residues" evidence="4">
    <location>
        <begin position="259"/>
        <end position="274"/>
    </location>
</feature>
<feature type="compositionally biased region" description="Acidic residues" evidence="4">
    <location>
        <begin position="342"/>
        <end position="351"/>
    </location>
</feature>
<proteinExistence type="predicted"/>
<keyword evidence="3" id="KW-0175">Coiled coil</keyword>
<dbReference type="PANTHER" id="PTHR12214:SF0">
    <property type="entry name" value="LD29489P"/>
    <property type="match status" value="1"/>
</dbReference>
<keyword evidence="2" id="KW-0539">Nucleus</keyword>
<evidence type="ECO:0000313" key="6">
    <source>
        <dbReference type="Proteomes" id="UP001244011"/>
    </source>
</evidence>
<feature type="compositionally biased region" description="Acidic residues" evidence="4">
    <location>
        <begin position="298"/>
        <end position="311"/>
    </location>
</feature>
<evidence type="ECO:0000313" key="5">
    <source>
        <dbReference type="EMBL" id="KAK1764731.1"/>
    </source>
</evidence>
<reference evidence="5" key="1">
    <citation type="submission" date="2023-06" db="EMBL/GenBank/DDBJ databases">
        <title>Genome-scale phylogeny and comparative genomics of the fungal order Sordariales.</title>
        <authorList>
            <consortium name="Lawrence Berkeley National Laboratory"/>
            <person name="Hensen N."/>
            <person name="Bonometti L."/>
            <person name="Westerberg I."/>
            <person name="Brannstrom I.O."/>
            <person name="Guillou S."/>
            <person name="Cros-Aarteil S."/>
            <person name="Calhoun S."/>
            <person name="Haridas S."/>
            <person name="Kuo A."/>
            <person name="Mondo S."/>
            <person name="Pangilinan J."/>
            <person name="Riley R."/>
            <person name="Labutti K."/>
            <person name="Andreopoulos B."/>
            <person name="Lipzen A."/>
            <person name="Chen C."/>
            <person name="Yanf M."/>
            <person name="Daum C."/>
            <person name="Ng V."/>
            <person name="Clum A."/>
            <person name="Steindorff A."/>
            <person name="Ohm R."/>
            <person name="Martin F."/>
            <person name="Silar P."/>
            <person name="Natvig D."/>
            <person name="Lalanne C."/>
            <person name="Gautier V."/>
            <person name="Ament-Velasquez S.L."/>
            <person name="Kruys A."/>
            <person name="Hutchinson M.I."/>
            <person name="Powell A.J."/>
            <person name="Barry K."/>
            <person name="Miller A.N."/>
            <person name="Grigoriev I.V."/>
            <person name="Debuchy R."/>
            <person name="Gladieux P."/>
            <person name="Thoren M.H."/>
            <person name="Johannesson H."/>
        </authorList>
    </citation>
    <scope>NUCLEOTIDE SEQUENCE</scope>
    <source>
        <strain evidence="5">8032-3</strain>
    </source>
</reference>
<feature type="compositionally biased region" description="Basic and acidic residues" evidence="4">
    <location>
        <begin position="320"/>
        <end position="341"/>
    </location>
</feature>
<dbReference type="AlphaFoldDB" id="A0AAJ0BUY7"/>
<evidence type="ECO:0000256" key="1">
    <source>
        <dbReference type="ARBA" id="ARBA00004123"/>
    </source>
</evidence>
<dbReference type="EMBL" id="MU839018">
    <property type="protein sequence ID" value="KAK1764731.1"/>
    <property type="molecule type" value="Genomic_DNA"/>
</dbReference>
<name>A0AAJ0BUY7_9PEZI</name>
<feature type="region of interest" description="Disordered" evidence="4">
    <location>
        <begin position="253"/>
        <end position="390"/>
    </location>
</feature>
<feature type="compositionally biased region" description="Polar residues" evidence="4">
    <location>
        <begin position="50"/>
        <end position="60"/>
    </location>
</feature>
<keyword evidence="6" id="KW-1185">Reference proteome</keyword>
<dbReference type="GO" id="GO:0003677">
    <property type="term" value="F:DNA binding"/>
    <property type="evidence" value="ECO:0007669"/>
    <property type="project" value="InterPro"/>
</dbReference>
<feature type="compositionally biased region" description="Polar residues" evidence="4">
    <location>
        <begin position="146"/>
        <end position="156"/>
    </location>
</feature>
<dbReference type="PANTHER" id="PTHR12214">
    <property type="entry name" value="GC-RICH SEQUENCE DNA-BINDING FACTOR"/>
    <property type="match status" value="1"/>
</dbReference>
<comment type="caution">
    <text evidence="5">The sequence shown here is derived from an EMBL/GenBank/DDBJ whole genome shotgun (WGS) entry which is preliminary data.</text>
</comment>
<feature type="compositionally biased region" description="Low complexity" evidence="4">
    <location>
        <begin position="110"/>
        <end position="119"/>
    </location>
</feature>
<dbReference type="Pfam" id="PF15458">
    <property type="entry name" value="NTR2"/>
    <property type="match status" value="1"/>
</dbReference>
<dbReference type="GO" id="GO:0000390">
    <property type="term" value="P:spliceosomal complex disassembly"/>
    <property type="evidence" value="ECO:0007669"/>
    <property type="project" value="InterPro"/>
</dbReference>
<dbReference type="InterPro" id="IPR012890">
    <property type="entry name" value="GCFC2-like"/>
</dbReference>
<dbReference type="Proteomes" id="UP001244011">
    <property type="component" value="Unassembled WGS sequence"/>
</dbReference>
<accession>A0AAJ0BUY7</accession>
<dbReference type="GeneID" id="85311790"/>
<dbReference type="GO" id="GO:0071008">
    <property type="term" value="C:U2-type post-mRNA release spliceosomal complex"/>
    <property type="evidence" value="ECO:0007669"/>
    <property type="project" value="InterPro"/>
</dbReference>
<feature type="compositionally biased region" description="Basic and acidic residues" evidence="4">
    <location>
        <begin position="352"/>
        <end position="375"/>
    </location>
</feature>
<protein>
    <submittedName>
        <fullName evidence="5">Nineteen complex-related protein 2-domain-containing protein</fullName>
    </submittedName>
</protein>
<dbReference type="RefSeq" id="XP_060280944.1">
    <property type="nucleotide sequence ID" value="XM_060428603.1"/>
</dbReference>
<dbReference type="InterPro" id="IPR028211">
    <property type="entry name" value="Ntr2"/>
</dbReference>
<evidence type="ECO:0000256" key="4">
    <source>
        <dbReference type="SAM" id="MobiDB-lite"/>
    </source>
</evidence>
<feature type="region of interest" description="Disordered" evidence="4">
    <location>
        <begin position="454"/>
        <end position="503"/>
    </location>
</feature>
<organism evidence="5 6">
    <name type="scientific">Phialemonium atrogriseum</name>
    <dbReference type="NCBI Taxonomy" id="1093897"/>
    <lineage>
        <taxon>Eukaryota</taxon>
        <taxon>Fungi</taxon>
        <taxon>Dikarya</taxon>
        <taxon>Ascomycota</taxon>
        <taxon>Pezizomycotina</taxon>
        <taxon>Sordariomycetes</taxon>
        <taxon>Sordariomycetidae</taxon>
        <taxon>Cephalothecales</taxon>
        <taxon>Cephalothecaceae</taxon>
        <taxon>Phialemonium</taxon>
    </lineage>
</organism>
<feature type="compositionally biased region" description="Basic residues" evidence="4">
    <location>
        <begin position="1"/>
        <end position="11"/>
    </location>
</feature>
<feature type="region of interest" description="Disordered" evidence="4">
    <location>
        <begin position="1"/>
        <end position="167"/>
    </location>
</feature>
<evidence type="ECO:0000256" key="3">
    <source>
        <dbReference type="SAM" id="Coils"/>
    </source>
</evidence>
<evidence type="ECO:0000256" key="2">
    <source>
        <dbReference type="ARBA" id="ARBA00023242"/>
    </source>
</evidence>